<keyword evidence="3" id="KW-0949">S-adenosyl-L-methionine</keyword>
<feature type="domain" description="Methyltransferase" evidence="4">
    <location>
        <begin position="58"/>
        <end position="150"/>
    </location>
</feature>
<dbReference type="InterPro" id="IPR041698">
    <property type="entry name" value="Methyltransf_25"/>
</dbReference>
<dbReference type="AlphaFoldDB" id="A0A9P5PZ66"/>
<evidence type="ECO:0000256" key="3">
    <source>
        <dbReference type="ARBA" id="ARBA00022691"/>
    </source>
</evidence>
<reference evidence="5" key="1">
    <citation type="submission" date="2020-11" db="EMBL/GenBank/DDBJ databases">
        <authorList>
            <consortium name="DOE Joint Genome Institute"/>
            <person name="Ahrendt S."/>
            <person name="Riley R."/>
            <person name="Andreopoulos W."/>
            <person name="Labutti K."/>
            <person name="Pangilinan J."/>
            <person name="Ruiz-Duenas F.J."/>
            <person name="Barrasa J.M."/>
            <person name="Sanchez-Garcia M."/>
            <person name="Camarero S."/>
            <person name="Miyauchi S."/>
            <person name="Serrano A."/>
            <person name="Linde D."/>
            <person name="Babiker R."/>
            <person name="Drula E."/>
            <person name="Ayuso-Fernandez I."/>
            <person name="Pacheco R."/>
            <person name="Padilla G."/>
            <person name="Ferreira P."/>
            <person name="Barriuso J."/>
            <person name="Kellner H."/>
            <person name="Castanera R."/>
            <person name="Alfaro M."/>
            <person name="Ramirez L."/>
            <person name="Pisabarro A.G."/>
            <person name="Kuo A."/>
            <person name="Tritt A."/>
            <person name="Lipzen A."/>
            <person name="He G."/>
            <person name="Yan M."/>
            <person name="Ng V."/>
            <person name="Cullen D."/>
            <person name="Martin F."/>
            <person name="Rosso M.-N."/>
            <person name="Henrissat B."/>
            <person name="Hibbett D."/>
            <person name="Martinez A.T."/>
            <person name="Grigoriev I.V."/>
        </authorList>
    </citation>
    <scope>NUCLEOTIDE SEQUENCE</scope>
    <source>
        <strain evidence="5">AH 40177</strain>
    </source>
</reference>
<evidence type="ECO:0000313" key="6">
    <source>
        <dbReference type="Proteomes" id="UP000772434"/>
    </source>
</evidence>
<sequence length="285" mass="31835">MPGSSPHSIEHPFVSHYVVSYTEDEQERLNWQNQFLTKTVCEGKLISAPTTLDPGDEVLESATGTGIWLLSVAREVHPHVSLTGIDINPQFFPTQHSPNITFSVHSVTNLPDSWTGRFKLANQRLLVGALTFEQWGVALSELYRVLKPGGWVQLLETSPETTAYSGPNMKRLMDVSVALYASKGLVSDLNETINQRLEHAGFINVHKRIVGLPRMDAQDLDSEHEGHKRVVMAFGPAVKQSLLGTGMFESEDDLNGVMEGMHKEWDTPSQCLWRWTVAYAQKPEV</sequence>
<dbReference type="SUPFAM" id="SSF53335">
    <property type="entry name" value="S-adenosyl-L-methionine-dependent methyltransferases"/>
    <property type="match status" value="1"/>
</dbReference>
<dbReference type="Proteomes" id="UP000772434">
    <property type="component" value="Unassembled WGS sequence"/>
</dbReference>
<dbReference type="CDD" id="cd02440">
    <property type="entry name" value="AdoMet_MTases"/>
    <property type="match status" value="1"/>
</dbReference>
<evidence type="ECO:0000259" key="4">
    <source>
        <dbReference type="Pfam" id="PF13649"/>
    </source>
</evidence>
<protein>
    <submittedName>
        <fullName evidence="5">S-adenosyl-L-methionine-dependent methyltransferase</fullName>
    </submittedName>
</protein>
<evidence type="ECO:0000256" key="1">
    <source>
        <dbReference type="ARBA" id="ARBA00022603"/>
    </source>
</evidence>
<dbReference type="Pfam" id="PF13649">
    <property type="entry name" value="Methyltransf_25"/>
    <property type="match status" value="1"/>
</dbReference>
<gene>
    <name evidence="5" type="ORF">BDP27DRAFT_1361464</name>
</gene>
<dbReference type="Gene3D" id="3.40.50.150">
    <property type="entry name" value="Vaccinia Virus protein VP39"/>
    <property type="match status" value="1"/>
</dbReference>
<evidence type="ECO:0000256" key="2">
    <source>
        <dbReference type="ARBA" id="ARBA00022679"/>
    </source>
</evidence>
<dbReference type="PROSITE" id="PS01184">
    <property type="entry name" value="UBIE_2"/>
    <property type="match status" value="1"/>
</dbReference>
<proteinExistence type="predicted"/>
<dbReference type="OrthoDB" id="184880at2759"/>
<organism evidence="5 6">
    <name type="scientific">Rhodocollybia butyracea</name>
    <dbReference type="NCBI Taxonomy" id="206335"/>
    <lineage>
        <taxon>Eukaryota</taxon>
        <taxon>Fungi</taxon>
        <taxon>Dikarya</taxon>
        <taxon>Basidiomycota</taxon>
        <taxon>Agaricomycotina</taxon>
        <taxon>Agaricomycetes</taxon>
        <taxon>Agaricomycetidae</taxon>
        <taxon>Agaricales</taxon>
        <taxon>Marasmiineae</taxon>
        <taxon>Omphalotaceae</taxon>
        <taxon>Rhodocollybia</taxon>
    </lineage>
</organism>
<dbReference type="PANTHER" id="PTHR43591">
    <property type="entry name" value="METHYLTRANSFERASE"/>
    <property type="match status" value="1"/>
</dbReference>
<dbReference type="GO" id="GO:0032259">
    <property type="term" value="P:methylation"/>
    <property type="evidence" value="ECO:0007669"/>
    <property type="project" value="UniProtKB-KW"/>
</dbReference>
<accession>A0A9P5PZ66</accession>
<dbReference type="InterPro" id="IPR023576">
    <property type="entry name" value="UbiE/COQ5_MeTrFase_CS"/>
</dbReference>
<keyword evidence="2" id="KW-0808">Transferase</keyword>
<keyword evidence="6" id="KW-1185">Reference proteome</keyword>
<comment type="caution">
    <text evidence="5">The sequence shown here is derived from an EMBL/GenBank/DDBJ whole genome shotgun (WGS) entry which is preliminary data.</text>
</comment>
<dbReference type="EMBL" id="JADNRY010000029">
    <property type="protein sequence ID" value="KAF9071782.1"/>
    <property type="molecule type" value="Genomic_DNA"/>
</dbReference>
<evidence type="ECO:0000313" key="5">
    <source>
        <dbReference type="EMBL" id="KAF9071782.1"/>
    </source>
</evidence>
<dbReference type="GO" id="GO:0008168">
    <property type="term" value="F:methyltransferase activity"/>
    <property type="evidence" value="ECO:0007669"/>
    <property type="project" value="UniProtKB-KW"/>
</dbReference>
<dbReference type="InterPro" id="IPR029063">
    <property type="entry name" value="SAM-dependent_MTases_sf"/>
</dbReference>
<keyword evidence="1 5" id="KW-0489">Methyltransferase</keyword>
<name>A0A9P5PZ66_9AGAR</name>